<dbReference type="KEGG" id="pdic:118502272"/>
<feature type="region of interest" description="Disordered" evidence="1">
    <location>
        <begin position="356"/>
        <end position="385"/>
    </location>
</feature>
<dbReference type="AlphaFoldDB" id="A0A7E6EFX5"/>
<feature type="compositionally biased region" description="Polar residues" evidence="1">
    <location>
        <begin position="251"/>
        <end position="272"/>
    </location>
</feature>
<keyword evidence="2" id="KW-1185">Reference proteome</keyword>
<name>A0A7E6EFX5_9CHIR</name>
<accession>A0A7E6EFX5</accession>
<reference evidence="3" key="1">
    <citation type="submission" date="2025-08" db="UniProtKB">
        <authorList>
            <consortium name="RefSeq"/>
        </authorList>
    </citation>
    <scope>IDENTIFICATION</scope>
    <source>
        <tissue evidence="3">Muscle</tissue>
    </source>
</reference>
<organism evidence="2 3">
    <name type="scientific">Phyllostomus discolor</name>
    <name type="common">pale spear-nosed bat</name>
    <dbReference type="NCBI Taxonomy" id="89673"/>
    <lineage>
        <taxon>Eukaryota</taxon>
        <taxon>Metazoa</taxon>
        <taxon>Chordata</taxon>
        <taxon>Craniata</taxon>
        <taxon>Vertebrata</taxon>
        <taxon>Euteleostomi</taxon>
        <taxon>Mammalia</taxon>
        <taxon>Eutheria</taxon>
        <taxon>Laurasiatheria</taxon>
        <taxon>Chiroptera</taxon>
        <taxon>Yangochiroptera</taxon>
        <taxon>Phyllostomidae</taxon>
        <taxon>Phyllostominae</taxon>
        <taxon>Phyllostomus</taxon>
    </lineage>
</organism>
<dbReference type="GeneID" id="118502272"/>
<protein>
    <submittedName>
        <fullName evidence="3">Uncharacterized protein LOC118502272</fullName>
    </submittedName>
</protein>
<evidence type="ECO:0000313" key="3">
    <source>
        <dbReference type="RefSeq" id="XP_035890194.1"/>
    </source>
</evidence>
<feature type="region of interest" description="Disordered" evidence="1">
    <location>
        <begin position="251"/>
        <end position="276"/>
    </location>
</feature>
<feature type="region of interest" description="Disordered" evidence="1">
    <location>
        <begin position="74"/>
        <end position="126"/>
    </location>
</feature>
<dbReference type="InParanoid" id="A0A7E6EFX5"/>
<evidence type="ECO:0000256" key="1">
    <source>
        <dbReference type="SAM" id="MobiDB-lite"/>
    </source>
</evidence>
<dbReference type="RefSeq" id="XP_035890194.1">
    <property type="nucleotide sequence ID" value="XM_036034301.1"/>
</dbReference>
<feature type="region of interest" description="Disordered" evidence="1">
    <location>
        <begin position="1"/>
        <end position="31"/>
    </location>
</feature>
<sequence length="385" mass="39952">MARAAAGLQRSPRPPSGRGAHGSGADSSQLASASRLSGIHFWALLPKPVRETERSPFGGSGWGAAGRAVRAVRGPQGFSVPTASPAKGSGGGGRRAASRTLEPPLPATGLEPTSYAGPRSARPLGRDRCSPGVWVGPFYPLFQGGGEEARLGGSRGKRRGVVRPRAGPGTVRILTLPKWGAASRALGSWQGSLPGQRSLPVLRPSCSSAEVPANAKVGNCFPGAFTAAAAAPRPGQGALSAIALQTTARLTERSPSSSAQFQQLASTSTSTPGPAPRDIMCQSHGLPENLEQDFPGRRFLLRCVRTSSETQPCRPVPSAASDRTPPLEALRAPRVVEGTLRTWSSTRVRVLKVCLKSPLPPPGARGTAKGIGNQKSSLENNTDQE</sequence>
<gene>
    <name evidence="3" type="primary">LOC118502272</name>
</gene>
<dbReference type="Proteomes" id="UP000504628">
    <property type="component" value="Chromosome 8"/>
</dbReference>
<feature type="compositionally biased region" description="Polar residues" evidence="1">
    <location>
        <begin position="373"/>
        <end position="385"/>
    </location>
</feature>
<evidence type="ECO:0000313" key="2">
    <source>
        <dbReference type="Proteomes" id="UP000504628"/>
    </source>
</evidence>
<proteinExistence type="predicted"/>